<proteinExistence type="predicted"/>
<sequence>MKLLTLISPAFLAASVSASASESASEDPTPVGQLWTASWTSDDLAPYEQSCHTKSTYKASIYKLGEMYPALEDYTANLKMFYSQQLYPGSWAGYDAHGNDRELLKMPLASLPTKMHRWLQTSSTQRHFSVHDDVVFFAPGAIYPLLPLWVNGKGECEGAFAGLEEYANEPRDGAVIGKVDYKKTGEREVEFSVEGLKVQEKEGGRQEL</sequence>
<name>A0A6A6A2P3_9PLEO</name>
<organism evidence="2 3">
    <name type="scientific">Dothidotthia symphoricarpi CBS 119687</name>
    <dbReference type="NCBI Taxonomy" id="1392245"/>
    <lineage>
        <taxon>Eukaryota</taxon>
        <taxon>Fungi</taxon>
        <taxon>Dikarya</taxon>
        <taxon>Ascomycota</taxon>
        <taxon>Pezizomycotina</taxon>
        <taxon>Dothideomycetes</taxon>
        <taxon>Pleosporomycetidae</taxon>
        <taxon>Pleosporales</taxon>
        <taxon>Dothidotthiaceae</taxon>
        <taxon>Dothidotthia</taxon>
    </lineage>
</organism>
<feature type="chain" id="PRO_5025627606" evidence="1">
    <location>
        <begin position="19"/>
        <end position="208"/>
    </location>
</feature>
<dbReference type="GeneID" id="54404643"/>
<dbReference type="OrthoDB" id="4359806at2759"/>
<dbReference type="AlphaFoldDB" id="A0A6A6A2P3"/>
<feature type="signal peptide" evidence="1">
    <location>
        <begin position="1"/>
        <end position="18"/>
    </location>
</feature>
<keyword evidence="3" id="KW-1185">Reference proteome</keyword>
<evidence type="ECO:0000256" key="1">
    <source>
        <dbReference type="SAM" id="SignalP"/>
    </source>
</evidence>
<dbReference type="RefSeq" id="XP_033520664.1">
    <property type="nucleotide sequence ID" value="XM_033664211.1"/>
</dbReference>
<protein>
    <submittedName>
        <fullName evidence="2">Uncharacterized protein</fullName>
    </submittedName>
</protein>
<evidence type="ECO:0000313" key="2">
    <source>
        <dbReference type="EMBL" id="KAF2126272.1"/>
    </source>
</evidence>
<gene>
    <name evidence="2" type="ORF">P153DRAFT_298418</name>
</gene>
<reference evidence="2" key="1">
    <citation type="journal article" date="2020" name="Stud. Mycol.">
        <title>101 Dothideomycetes genomes: a test case for predicting lifestyles and emergence of pathogens.</title>
        <authorList>
            <person name="Haridas S."/>
            <person name="Albert R."/>
            <person name="Binder M."/>
            <person name="Bloem J."/>
            <person name="Labutti K."/>
            <person name="Salamov A."/>
            <person name="Andreopoulos B."/>
            <person name="Baker S."/>
            <person name="Barry K."/>
            <person name="Bills G."/>
            <person name="Bluhm B."/>
            <person name="Cannon C."/>
            <person name="Castanera R."/>
            <person name="Culley D."/>
            <person name="Daum C."/>
            <person name="Ezra D."/>
            <person name="Gonzalez J."/>
            <person name="Henrissat B."/>
            <person name="Kuo A."/>
            <person name="Liang C."/>
            <person name="Lipzen A."/>
            <person name="Lutzoni F."/>
            <person name="Magnuson J."/>
            <person name="Mondo S."/>
            <person name="Nolan M."/>
            <person name="Ohm R."/>
            <person name="Pangilinan J."/>
            <person name="Park H.-J."/>
            <person name="Ramirez L."/>
            <person name="Alfaro M."/>
            <person name="Sun H."/>
            <person name="Tritt A."/>
            <person name="Yoshinaga Y."/>
            <person name="Zwiers L.-H."/>
            <person name="Turgeon B."/>
            <person name="Goodwin S."/>
            <person name="Spatafora J."/>
            <person name="Crous P."/>
            <person name="Grigoriev I."/>
        </authorList>
    </citation>
    <scope>NUCLEOTIDE SEQUENCE</scope>
    <source>
        <strain evidence="2">CBS 119687</strain>
    </source>
</reference>
<accession>A0A6A6A2P3</accession>
<dbReference type="EMBL" id="ML977514">
    <property type="protein sequence ID" value="KAF2126272.1"/>
    <property type="molecule type" value="Genomic_DNA"/>
</dbReference>
<evidence type="ECO:0000313" key="3">
    <source>
        <dbReference type="Proteomes" id="UP000799771"/>
    </source>
</evidence>
<keyword evidence="1" id="KW-0732">Signal</keyword>
<dbReference type="Proteomes" id="UP000799771">
    <property type="component" value="Unassembled WGS sequence"/>
</dbReference>